<organism evidence="3 4">
    <name type="scientific">Agromyces mediolanus</name>
    <name type="common">Corynebacterium mediolanum</name>
    <dbReference type="NCBI Taxonomy" id="41986"/>
    <lineage>
        <taxon>Bacteria</taxon>
        <taxon>Bacillati</taxon>
        <taxon>Actinomycetota</taxon>
        <taxon>Actinomycetes</taxon>
        <taxon>Micrococcales</taxon>
        <taxon>Microbacteriaceae</taxon>
        <taxon>Agromyces</taxon>
    </lineage>
</organism>
<dbReference type="InterPro" id="IPR011650">
    <property type="entry name" value="Peptidase_M20_dimer"/>
</dbReference>
<sequence>MRLPSASVTLAPSLPQIESAVESVHPLLISLSHAIHANPELGFDEVGAVSRIADVLAAHGIESSRAVFGLDTSLVARFDGAAGPGPTIAILAEYDALPVLGHACGHNVIAATAVGAFLALRKVADELAGTIVLLGTPAEENGNGKEHMARAGAFDDVDAALMIHPHAGPDVAAMPVLGLTEVAVSFRGRAAHASASPDEGLNALDAVVAAYQGIAALRQHLRPGERIHGIITDGGHSPNIVPEHAAARFYLRSPSEPGLTALIGRAQAVFDGAALLTGTVATAEWDDAPSLPLRSNDPLATRFMTHLSGRERGAASFGAALDTGAGSTDMGNVSIRIPSIHPMVSIGPTGTALHTAEFAELAVSRTADDTIADAAIALAQTAADYLLNHEFQQAVAAAFDAAETVARS</sequence>
<protein>
    <recommendedName>
        <fullName evidence="1">Peptidase M20 domain-containing protein 2</fullName>
    </recommendedName>
</protein>
<reference evidence="3" key="1">
    <citation type="journal article" date="2014" name="Int. J. Syst. Evol. Microbiol.">
        <title>Complete genome sequence of Corynebacterium casei LMG S-19264T (=DSM 44701T), isolated from a smear-ripened cheese.</title>
        <authorList>
            <consortium name="US DOE Joint Genome Institute (JGI-PGF)"/>
            <person name="Walter F."/>
            <person name="Albersmeier A."/>
            <person name="Kalinowski J."/>
            <person name="Ruckert C."/>
        </authorList>
    </citation>
    <scope>NUCLEOTIDE SEQUENCE</scope>
    <source>
        <strain evidence="3">JCM 3346</strain>
    </source>
</reference>
<dbReference type="PANTHER" id="PTHR30575:SF0">
    <property type="entry name" value="XAA-ARG DIPEPTIDASE"/>
    <property type="match status" value="1"/>
</dbReference>
<dbReference type="SUPFAM" id="SSF53187">
    <property type="entry name" value="Zn-dependent exopeptidases"/>
    <property type="match status" value="1"/>
</dbReference>
<accession>A0A918FBR8</accession>
<dbReference type="FunFam" id="3.30.70.360:FF:000004">
    <property type="entry name" value="Peptidase M20 domain-containing protein 2"/>
    <property type="match status" value="1"/>
</dbReference>
<proteinExistence type="inferred from homology"/>
<dbReference type="GO" id="GO:0071713">
    <property type="term" value="F:para-aminobenzoyl-glutamate hydrolase activity"/>
    <property type="evidence" value="ECO:0007669"/>
    <property type="project" value="TreeGrafter"/>
</dbReference>
<gene>
    <name evidence="3" type="ORF">GCM10010196_22730</name>
</gene>
<dbReference type="InterPro" id="IPR017439">
    <property type="entry name" value="Amidohydrolase"/>
</dbReference>
<dbReference type="Gene3D" id="3.30.70.360">
    <property type="match status" value="1"/>
</dbReference>
<dbReference type="Proteomes" id="UP000610303">
    <property type="component" value="Unassembled WGS sequence"/>
</dbReference>
<feature type="domain" description="Peptidase M20 dimerisation" evidence="2">
    <location>
        <begin position="178"/>
        <end position="267"/>
    </location>
</feature>
<name>A0A918FBR8_AGRME</name>
<dbReference type="AlphaFoldDB" id="A0A918FBR8"/>
<dbReference type="EMBL" id="BMRJ01000002">
    <property type="protein sequence ID" value="GGR28402.1"/>
    <property type="molecule type" value="Genomic_DNA"/>
</dbReference>
<dbReference type="Pfam" id="PF07687">
    <property type="entry name" value="M20_dimer"/>
    <property type="match status" value="1"/>
</dbReference>
<dbReference type="NCBIfam" id="TIGR01891">
    <property type="entry name" value="amidohydrolases"/>
    <property type="match status" value="1"/>
</dbReference>
<evidence type="ECO:0000313" key="3">
    <source>
        <dbReference type="EMBL" id="GGR28402.1"/>
    </source>
</evidence>
<dbReference type="SUPFAM" id="SSF55031">
    <property type="entry name" value="Bacterial exopeptidase dimerisation domain"/>
    <property type="match status" value="1"/>
</dbReference>
<comment type="caution">
    <text evidence="3">The sequence shown here is derived from an EMBL/GenBank/DDBJ whole genome shotgun (WGS) entry which is preliminary data.</text>
</comment>
<dbReference type="Gene3D" id="3.40.630.10">
    <property type="entry name" value="Zn peptidases"/>
    <property type="match status" value="1"/>
</dbReference>
<dbReference type="PIRSF" id="PIRSF037226">
    <property type="entry name" value="Amidohydrolase_ACY1L2_prd"/>
    <property type="match status" value="1"/>
</dbReference>
<dbReference type="PANTHER" id="PTHR30575">
    <property type="entry name" value="PEPTIDASE M20"/>
    <property type="match status" value="1"/>
</dbReference>
<reference evidence="3" key="2">
    <citation type="submission" date="2020-09" db="EMBL/GenBank/DDBJ databases">
        <authorList>
            <person name="Sun Q."/>
            <person name="Ohkuma M."/>
        </authorList>
    </citation>
    <scope>NUCLEOTIDE SEQUENCE</scope>
    <source>
        <strain evidence="3">JCM 3346</strain>
    </source>
</reference>
<evidence type="ECO:0000313" key="4">
    <source>
        <dbReference type="Proteomes" id="UP000610303"/>
    </source>
</evidence>
<comment type="similarity">
    <text evidence="1">Belongs to the peptidase M20A family.</text>
</comment>
<dbReference type="GO" id="GO:0005737">
    <property type="term" value="C:cytoplasm"/>
    <property type="evidence" value="ECO:0007669"/>
    <property type="project" value="TreeGrafter"/>
</dbReference>
<dbReference type="GO" id="GO:0046657">
    <property type="term" value="P:folic acid catabolic process"/>
    <property type="evidence" value="ECO:0007669"/>
    <property type="project" value="TreeGrafter"/>
</dbReference>
<dbReference type="GO" id="GO:0016805">
    <property type="term" value="F:dipeptidase activity"/>
    <property type="evidence" value="ECO:0007669"/>
    <property type="project" value="InterPro"/>
</dbReference>
<dbReference type="InterPro" id="IPR052030">
    <property type="entry name" value="Peptidase_M20/M20A_hydrolases"/>
</dbReference>
<dbReference type="InterPro" id="IPR002933">
    <property type="entry name" value="Peptidase_M20"/>
</dbReference>
<dbReference type="InterPro" id="IPR017144">
    <property type="entry name" value="Xaa-Arg_dipeptidase"/>
</dbReference>
<evidence type="ECO:0000256" key="1">
    <source>
        <dbReference type="PIRNR" id="PIRNR037226"/>
    </source>
</evidence>
<dbReference type="InterPro" id="IPR036264">
    <property type="entry name" value="Bact_exopeptidase_dim_dom"/>
</dbReference>
<dbReference type="CDD" id="cd05672">
    <property type="entry name" value="M20_ACY1L2-like"/>
    <property type="match status" value="1"/>
</dbReference>
<dbReference type="Pfam" id="PF01546">
    <property type="entry name" value="Peptidase_M20"/>
    <property type="match status" value="1"/>
</dbReference>
<keyword evidence="4" id="KW-1185">Reference proteome</keyword>
<evidence type="ECO:0000259" key="2">
    <source>
        <dbReference type="Pfam" id="PF07687"/>
    </source>
</evidence>